<dbReference type="InterPro" id="IPR013783">
    <property type="entry name" value="Ig-like_fold"/>
</dbReference>
<evidence type="ECO:0000256" key="4">
    <source>
        <dbReference type="ARBA" id="ARBA00022825"/>
    </source>
</evidence>
<evidence type="ECO:0000313" key="9">
    <source>
        <dbReference type="Proteomes" id="UP001302257"/>
    </source>
</evidence>
<accession>A0ABZ0B3X0</accession>
<dbReference type="PANTHER" id="PTHR43806">
    <property type="entry name" value="PEPTIDASE S8"/>
    <property type="match status" value="1"/>
</dbReference>
<gene>
    <name evidence="8" type="ORF">RAN89_08930</name>
</gene>
<evidence type="ECO:0000313" key="8">
    <source>
        <dbReference type="EMBL" id="WNO06533.1"/>
    </source>
</evidence>
<dbReference type="InterPro" id="IPR050131">
    <property type="entry name" value="Peptidase_S8_subtilisin-like"/>
</dbReference>
<proteinExistence type="inferred from homology"/>
<reference evidence="8 9" key="1">
    <citation type="submission" date="2023-08" db="EMBL/GenBank/DDBJ databases">
        <title>Rhodoferax potami sp. nov. and Rhodoferax mekongensis sp. nov., isolated from the Mekong River in Thailand.</title>
        <authorList>
            <person name="Kitikhun S."/>
            <person name="Charoenyingcharoen P."/>
            <person name="Siriarchawattana P."/>
            <person name="Likhitrattanapisal S."/>
            <person name="Nilsakha T."/>
            <person name="Chanpet A."/>
            <person name="Rattanawaree P."/>
            <person name="Ingsriswang S."/>
        </authorList>
    </citation>
    <scope>NUCLEOTIDE SEQUENCE [LARGE SCALE GENOMIC DNA]</scope>
    <source>
        <strain evidence="8 9">TBRC 17307</strain>
    </source>
</reference>
<keyword evidence="6" id="KW-1133">Transmembrane helix</keyword>
<keyword evidence="4 5" id="KW-0720">Serine protease</keyword>
<comment type="similarity">
    <text evidence="1 5">Belongs to the peptidase S8 family.</text>
</comment>
<evidence type="ECO:0000256" key="1">
    <source>
        <dbReference type="ARBA" id="ARBA00011073"/>
    </source>
</evidence>
<dbReference type="Pfam" id="PF00082">
    <property type="entry name" value="Peptidase_S8"/>
    <property type="match status" value="1"/>
</dbReference>
<protein>
    <submittedName>
        <fullName evidence="8">S8 family serine peptidase</fullName>
    </submittedName>
</protein>
<dbReference type="Gene3D" id="3.40.50.200">
    <property type="entry name" value="Peptidase S8/S53 domain"/>
    <property type="match status" value="1"/>
</dbReference>
<feature type="transmembrane region" description="Helical" evidence="6">
    <location>
        <begin position="549"/>
        <end position="568"/>
    </location>
</feature>
<sequence>MKDRMASAASEASSGKVKGLSYLRAVSGNSHVYLTDNTLDRSSMQTVIQALSRDPAIESVSIDERMVAHAFSPNDTAYVNNTQWQLKAPTTDLGAANFAAAWNRMTPASAPVSGENVVVAVLDSGYRPHADLADNLVGGYDFIRLDADGSAFTANDGNGRDTDAQDPGDWNTQASACDLQSKSSWHGTRVAGIVAAVTDNNPGTPGTTDLFAMAGAAYKAKVLPARVLGVCGGYVSDVVDAIRWAAGISVNGLTNPFPAKVINLSLGGAGTCNTQYQTAIDEVRNTKNVTVVASTGNDRSTSTITQPANCRHVIAVTAHRKDGTSPVFANVGAGTTLSAPGVEIYSTSNDGAQTPGSDTFASENGTSFSAPMVSSVAAMLYQIKPAITPDEVTSRITNSVRSFPVSTYCSNNYMCGAGLLDADAAVAQTVDNDTPYAYASASQTQNVARGSSVTLTGVAGAGTRGNSLATVQWTQISGPTVTISNAAGNVATILTPANSIDNLLVFRFRATTLSPDAKTADAYVTISLASAADASSGGGGGGGGSVDGLSLLFLAGLSLLAMFMAAMVRKHSY</sequence>
<dbReference type="SUPFAM" id="SSF52743">
    <property type="entry name" value="Subtilisin-like"/>
    <property type="match status" value="1"/>
</dbReference>
<keyword evidence="6" id="KW-0472">Membrane</keyword>
<evidence type="ECO:0000256" key="2">
    <source>
        <dbReference type="ARBA" id="ARBA00022670"/>
    </source>
</evidence>
<keyword evidence="6" id="KW-0812">Transmembrane</keyword>
<evidence type="ECO:0000256" key="3">
    <source>
        <dbReference type="ARBA" id="ARBA00022801"/>
    </source>
</evidence>
<organism evidence="8 9">
    <name type="scientific">Rhodoferax mekongensis</name>
    <dbReference type="NCBI Taxonomy" id="3068341"/>
    <lineage>
        <taxon>Bacteria</taxon>
        <taxon>Pseudomonadati</taxon>
        <taxon>Pseudomonadota</taxon>
        <taxon>Betaproteobacteria</taxon>
        <taxon>Burkholderiales</taxon>
        <taxon>Comamonadaceae</taxon>
        <taxon>Rhodoferax</taxon>
    </lineage>
</organism>
<dbReference type="Proteomes" id="UP001302257">
    <property type="component" value="Chromosome"/>
</dbReference>
<feature type="active site" description="Charge relay system" evidence="5">
    <location>
        <position position="367"/>
    </location>
</feature>
<dbReference type="PROSITE" id="PS00137">
    <property type="entry name" value="SUBTILASE_HIS"/>
    <property type="match status" value="1"/>
</dbReference>
<feature type="domain" description="Peptidase S8/S53" evidence="7">
    <location>
        <begin position="114"/>
        <end position="400"/>
    </location>
</feature>
<dbReference type="PRINTS" id="PR00723">
    <property type="entry name" value="SUBTILISIN"/>
</dbReference>
<dbReference type="InterPro" id="IPR000209">
    <property type="entry name" value="Peptidase_S8/S53_dom"/>
</dbReference>
<evidence type="ECO:0000256" key="6">
    <source>
        <dbReference type="SAM" id="Phobius"/>
    </source>
</evidence>
<keyword evidence="3 5" id="KW-0378">Hydrolase</keyword>
<feature type="active site" description="Charge relay system" evidence="5">
    <location>
        <position position="186"/>
    </location>
</feature>
<keyword evidence="9" id="KW-1185">Reference proteome</keyword>
<dbReference type="EMBL" id="CP132507">
    <property type="protein sequence ID" value="WNO06533.1"/>
    <property type="molecule type" value="Genomic_DNA"/>
</dbReference>
<dbReference type="RefSeq" id="WP_313869229.1">
    <property type="nucleotide sequence ID" value="NZ_CP132507.1"/>
</dbReference>
<dbReference type="Gene3D" id="2.60.40.10">
    <property type="entry name" value="Immunoglobulins"/>
    <property type="match status" value="1"/>
</dbReference>
<dbReference type="PROSITE" id="PS51892">
    <property type="entry name" value="SUBTILASE"/>
    <property type="match status" value="1"/>
</dbReference>
<feature type="active site" description="Charge relay system" evidence="5">
    <location>
        <position position="123"/>
    </location>
</feature>
<dbReference type="InterPro" id="IPR022398">
    <property type="entry name" value="Peptidase_S8_His-AS"/>
</dbReference>
<dbReference type="PANTHER" id="PTHR43806:SF11">
    <property type="entry name" value="CEREVISIN-RELATED"/>
    <property type="match status" value="1"/>
</dbReference>
<evidence type="ECO:0000259" key="7">
    <source>
        <dbReference type="Pfam" id="PF00082"/>
    </source>
</evidence>
<dbReference type="CDD" id="cd07496">
    <property type="entry name" value="Peptidases_S8_13"/>
    <property type="match status" value="1"/>
</dbReference>
<evidence type="ECO:0000256" key="5">
    <source>
        <dbReference type="PROSITE-ProRule" id="PRU01240"/>
    </source>
</evidence>
<dbReference type="InterPro" id="IPR034176">
    <property type="entry name" value="Peptidases_S8_13"/>
</dbReference>
<keyword evidence="2 5" id="KW-0645">Protease</keyword>
<dbReference type="InterPro" id="IPR015500">
    <property type="entry name" value="Peptidase_S8_subtilisin-rel"/>
</dbReference>
<name>A0ABZ0B3X0_9BURK</name>
<dbReference type="InterPro" id="IPR036852">
    <property type="entry name" value="Peptidase_S8/S53_dom_sf"/>
</dbReference>